<dbReference type="EMBL" id="CAUYUJ010015566">
    <property type="protein sequence ID" value="CAK0855600.1"/>
    <property type="molecule type" value="Genomic_DNA"/>
</dbReference>
<sequence length="160" mass="17407">ETFKGWAAAACQLDGYAREIRLSTGVLSQLDLTHRQFHELGRVAAPEIAAVSGPGKASFAHRTSELRAHEEVAPDANQTGRPDEAADAEMTTWQRIWGTNQLTFRERPAQCDAWEPLPAIASNRLLGAFRSFAASSAREPSRLVPRSLGQLSDEALVVLG</sequence>
<dbReference type="Proteomes" id="UP001189429">
    <property type="component" value="Unassembled WGS sequence"/>
</dbReference>
<reference evidence="1" key="1">
    <citation type="submission" date="2023-10" db="EMBL/GenBank/DDBJ databases">
        <authorList>
            <person name="Chen Y."/>
            <person name="Shah S."/>
            <person name="Dougan E. K."/>
            <person name="Thang M."/>
            <person name="Chan C."/>
        </authorList>
    </citation>
    <scope>NUCLEOTIDE SEQUENCE [LARGE SCALE GENOMIC DNA]</scope>
</reference>
<evidence type="ECO:0000313" key="1">
    <source>
        <dbReference type="EMBL" id="CAK0855600.1"/>
    </source>
</evidence>
<protein>
    <submittedName>
        <fullName evidence="1">Uncharacterized protein</fullName>
    </submittedName>
</protein>
<gene>
    <name evidence="1" type="ORF">PCOR1329_LOCUS46283</name>
</gene>
<organism evidence="1 2">
    <name type="scientific">Prorocentrum cordatum</name>
    <dbReference type="NCBI Taxonomy" id="2364126"/>
    <lineage>
        <taxon>Eukaryota</taxon>
        <taxon>Sar</taxon>
        <taxon>Alveolata</taxon>
        <taxon>Dinophyceae</taxon>
        <taxon>Prorocentrales</taxon>
        <taxon>Prorocentraceae</taxon>
        <taxon>Prorocentrum</taxon>
    </lineage>
</organism>
<proteinExistence type="predicted"/>
<keyword evidence="2" id="KW-1185">Reference proteome</keyword>
<feature type="non-terminal residue" evidence="1">
    <location>
        <position position="160"/>
    </location>
</feature>
<comment type="caution">
    <text evidence="1">The sequence shown here is derived from an EMBL/GenBank/DDBJ whole genome shotgun (WGS) entry which is preliminary data.</text>
</comment>
<name>A0ABN9U8R2_9DINO</name>
<accession>A0ABN9U8R2</accession>
<evidence type="ECO:0000313" key="2">
    <source>
        <dbReference type="Proteomes" id="UP001189429"/>
    </source>
</evidence>
<feature type="non-terminal residue" evidence="1">
    <location>
        <position position="1"/>
    </location>
</feature>